<protein>
    <submittedName>
        <fullName evidence="4">Transcriptional regulator, TetR family protein</fullName>
    </submittedName>
</protein>
<dbReference type="InterPro" id="IPR050109">
    <property type="entry name" value="HTH-type_TetR-like_transc_reg"/>
</dbReference>
<accession>A0Y7W0</accession>
<dbReference type="SUPFAM" id="SSF46689">
    <property type="entry name" value="Homeodomain-like"/>
    <property type="match status" value="1"/>
</dbReference>
<dbReference type="Gene3D" id="1.10.357.10">
    <property type="entry name" value="Tetracycline Repressor, domain 2"/>
    <property type="match status" value="1"/>
</dbReference>
<evidence type="ECO:0000256" key="1">
    <source>
        <dbReference type="ARBA" id="ARBA00023125"/>
    </source>
</evidence>
<comment type="caution">
    <text evidence="4">The sequence shown here is derived from an EMBL/GenBank/DDBJ whole genome shotgun (WGS) entry which is preliminary data.</text>
</comment>
<evidence type="ECO:0000259" key="3">
    <source>
        <dbReference type="PROSITE" id="PS50977"/>
    </source>
</evidence>
<dbReference type="InterPro" id="IPR009057">
    <property type="entry name" value="Homeodomain-like_sf"/>
</dbReference>
<keyword evidence="1 2" id="KW-0238">DNA-binding</keyword>
<evidence type="ECO:0000313" key="5">
    <source>
        <dbReference type="Proteomes" id="UP000004931"/>
    </source>
</evidence>
<dbReference type="OrthoDB" id="4541465at2"/>
<dbReference type="PRINTS" id="PR00455">
    <property type="entry name" value="HTHTETR"/>
</dbReference>
<dbReference type="GO" id="GO:0000976">
    <property type="term" value="F:transcription cis-regulatory region binding"/>
    <property type="evidence" value="ECO:0007669"/>
    <property type="project" value="TreeGrafter"/>
</dbReference>
<organism evidence="4 5">
    <name type="scientific">marine gamma proteobacterium HTCC2143</name>
    <dbReference type="NCBI Taxonomy" id="247633"/>
    <lineage>
        <taxon>Bacteria</taxon>
        <taxon>Pseudomonadati</taxon>
        <taxon>Pseudomonadota</taxon>
        <taxon>Gammaproteobacteria</taxon>
        <taxon>Cellvibrionales</taxon>
        <taxon>Spongiibacteraceae</taxon>
        <taxon>BD1-7 clade</taxon>
    </lineage>
</organism>
<gene>
    <name evidence="4" type="ORF">GP2143_13201</name>
</gene>
<evidence type="ECO:0000313" key="4">
    <source>
        <dbReference type="EMBL" id="EAW32214.1"/>
    </source>
</evidence>
<dbReference type="eggNOG" id="COG1309">
    <property type="taxonomic scope" value="Bacteria"/>
</dbReference>
<name>A0Y7W0_9GAMM</name>
<dbReference type="Proteomes" id="UP000004931">
    <property type="component" value="Unassembled WGS sequence"/>
</dbReference>
<dbReference type="EMBL" id="AAVT01000001">
    <property type="protein sequence ID" value="EAW32214.1"/>
    <property type="molecule type" value="Genomic_DNA"/>
</dbReference>
<dbReference type="PROSITE" id="PS50977">
    <property type="entry name" value="HTH_TETR_2"/>
    <property type="match status" value="1"/>
</dbReference>
<reference evidence="4 5" key="1">
    <citation type="journal article" date="2010" name="J. Bacteriol.">
        <title>Genome sequence of the oligotrophic marine Gammaproteobacterium HTCC2143, isolated from the Oregon Coast.</title>
        <authorList>
            <person name="Oh H.M."/>
            <person name="Kang I."/>
            <person name="Ferriera S."/>
            <person name="Giovannoni S.J."/>
            <person name="Cho J.C."/>
        </authorList>
    </citation>
    <scope>NUCLEOTIDE SEQUENCE [LARGE SCALE GENOMIC DNA]</scope>
    <source>
        <strain evidence="4 5">HTCC2143</strain>
    </source>
</reference>
<keyword evidence="5" id="KW-1185">Reference proteome</keyword>
<dbReference type="InterPro" id="IPR001647">
    <property type="entry name" value="HTH_TetR"/>
</dbReference>
<feature type="domain" description="HTH tetR-type" evidence="3">
    <location>
        <begin position="15"/>
        <end position="75"/>
    </location>
</feature>
<evidence type="ECO:0000256" key="2">
    <source>
        <dbReference type="PROSITE-ProRule" id="PRU00335"/>
    </source>
</evidence>
<dbReference type="AlphaFoldDB" id="A0Y7W0"/>
<proteinExistence type="predicted"/>
<dbReference type="GO" id="GO:0003700">
    <property type="term" value="F:DNA-binding transcription factor activity"/>
    <property type="evidence" value="ECO:0007669"/>
    <property type="project" value="TreeGrafter"/>
</dbReference>
<sequence>MSATEEMGKQQAKSLRARAAITKATIDCLYQRGYGETTLSRVAANALFSKGALQHHFPTKEDLMAATADELLSRPFARAVKPESRPITVEQALKSSWRRMTNTPGYRALLEILIAARTDEKLQLRISENLHRWNKVMDEQAVATYRAVDGTDEDVVALLTMTRSLMRGLVIQDRYSDDPSEIEQHVERWTRLIAPQLAFRETATEHK</sequence>
<feature type="DNA-binding region" description="H-T-H motif" evidence="2">
    <location>
        <begin position="38"/>
        <end position="57"/>
    </location>
</feature>
<dbReference type="STRING" id="247633.GP2143_13201"/>
<dbReference type="PANTHER" id="PTHR30055">
    <property type="entry name" value="HTH-TYPE TRANSCRIPTIONAL REGULATOR RUTR"/>
    <property type="match status" value="1"/>
</dbReference>
<dbReference type="Pfam" id="PF00440">
    <property type="entry name" value="TetR_N"/>
    <property type="match status" value="1"/>
</dbReference>
<dbReference type="PANTHER" id="PTHR30055:SF226">
    <property type="entry name" value="HTH-TYPE TRANSCRIPTIONAL REGULATOR PKSA"/>
    <property type="match status" value="1"/>
</dbReference>